<dbReference type="AlphaFoldDB" id="A0A6A5W7A7"/>
<accession>A0A6A5W7A7</accession>
<reference evidence="1" key="1">
    <citation type="journal article" date="2020" name="Stud. Mycol.">
        <title>101 Dothideomycetes genomes: a test case for predicting lifestyles and emergence of pathogens.</title>
        <authorList>
            <person name="Haridas S."/>
            <person name="Albert R."/>
            <person name="Binder M."/>
            <person name="Bloem J."/>
            <person name="Labutti K."/>
            <person name="Salamov A."/>
            <person name="Andreopoulos B."/>
            <person name="Baker S."/>
            <person name="Barry K."/>
            <person name="Bills G."/>
            <person name="Bluhm B."/>
            <person name="Cannon C."/>
            <person name="Castanera R."/>
            <person name="Culley D."/>
            <person name="Daum C."/>
            <person name="Ezra D."/>
            <person name="Gonzalez J."/>
            <person name="Henrissat B."/>
            <person name="Kuo A."/>
            <person name="Liang C."/>
            <person name="Lipzen A."/>
            <person name="Lutzoni F."/>
            <person name="Magnuson J."/>
            <person name="Mondo S."/>
            <person name="Nolan M."/>
            <person name="Ohm R."/>
            <person name="Pangilinan J."/>
            <person name="Park H.-J."/>
            <person name="Ramirez L."/>
            <person name="Alfaro M."/>
            <person name="Sun H."/>
            <person name="Tritt A."/>
            <person name="Yoshinaga Y."/>
            <person name="Zwiers L.-H."/>
            <person name="Turgeon B."/>
            <person name="Goodwin S."/>
            <person name="Spatafora J."/>
            <person name="Crous P."/>
            <person name="Grigoriev I."/>
        </authorList>
    </citation>
    <scope>NUCLEOTIDE SEQUENCE</scope>
    <source>
        <strain evidence="1">CBS 123094</strain>
    </source>
</reference>
<dbReference type="EMBL" id="ML977622">
    <property type="protein sequence ID" value="KAF1996744.1"/>
    <property type="molecule type" value="Genomic_DNA"/>
</dbReference>
<keyword evidence="2" id="KW-1185">Reference proteome</keyword>
<dbReference type="OrthoDB" id="3799107at2759"/>
<name>A0A6A5W7A7_9PLEO</name>
<protein>
    <submittedName>
        <fullName evidence="1">Uncharacterized protein</fullName>
    </submittedName>
</protein>
<dbReference type="Proteomes" id="UP000799779">
    <property type="component" value="Unassembled WGS sequence"/>
</dbReference>
<evidence type="ECO:0000313" key="1">
    <source>
        <dbReference type="EMBL" id="KAF1996744.1"/>
    </source>
</evidence>
<proteinExistence type="predicted"/>
<organism evidence="1 2">
    <name type="scientific">Amniculicola lignicola CBS 123094</name>
    <dbReference type="NCBI Taxonomy" id="1392246"/>
    <lineage>
        <taxon>Eukaryota</taxon>
        <taxon>Fungi</taxon>
        <taxon>Dikarya</taxon>
        <taxon>Ascomycota</taxon>
        <taxon>Pezizomycotina</taxon>
        <taxon>Dothideomycetes</taxon>
        <taxon>Pleosporomycetidae</taxon>
        <taxon>Pleosporales</taxon>
        <taxon>Amniculicolaceae</taxon>
        <taxon>Amniculicola</taxon>
    </lineage>
</organism>
<sequence length="447" mass="51569">MPHLPDELIEHIVSDFTAYSEANLKALRSLSLINRQFHRVVQPYLYSQVDTVAKDGSAKLIRTLLHNKELGHWIKVLRADLSPLTDFRRRNLSSAEFFTALEDAKSGLKGIKYYKALFPYIFLLLPNLERIIVQRAKRPAGRRPWLEWLSVPILEPRFGTPDFTKLKHIDADIRGIRFVDLHPIFELRSIEILHFTGGEIAMPTPVSAQEHYRKIWRNIRHNPALKTVKQLAFIHPTPSSDLRALISIATSCPSLEALSIIGKKGKELGAYLHRYIIRIFIAPLTNPAFRYLELWDERRITPDVYTTSRSFMAMRRFAETSPVRHLKLDHGIMACLWDAQNNHIELPSTIQTLHLRSSSIAYPHFHHPSYFVAMILNLSVLAQTGIYKDLRSVQFELAVYDRSHRYLLEAMKDAFQRWGVSCALTDKANSGWGLSRLLSEIIVHIRE</sequence>
<gene>
    <name evidence="1" type="ORF">P154DRAFT_607940</name>
</gene>
<evidence type="ECO:0000313" key="2">
    <source>
        <dbReference type="Proteomes" id="UP000799779"/>
    </source>
</evidence>